<gene>
    <name evidence="5" type="ORF">EUGRSUZ_L00229</name>
</gene>
<dbReference type="Gene3D" id="3.40.50.300">
    <property type="entry name" value="P-loop containing nucleotide triphosphate hydrolases"/>
    <property type="match status" value="2"/>
</dbReference>
<evidence type="ECO:0000256" key="1">
    <source>
        <dbReference type="ARBA" id="ARBA00022737"/>
    </source>
</evidence>
<dbReference type="Pfam" id="PF00931">
    <property type="entry name" value="NB-ARC"/>
    <property type="match status" value="2"/>
</dbReference>
<dbReference type="PANTHER" id="PTHR23155:SF955">
    <property type="entry name" value="AAA+ ATPASE DOMAIN-CONTAINING PROTEIN"/>
    <property type="match status" value="1"/>
</dbReference>
<dbReference type="InterPro" id="IPR055414">
    <property type="entry name" value="LRR_R13L4/SHOC2-like"/>
</dbReference>
<dbReference type="InterPro" id="IPR036388">
    <property type="entry name" value="WH-like_DNA-bd_sf"/>
</dbReference>
<dbReference type="AlphaFoldDB" id="A0AAD9TCJ6"/>
<feature type="domain" description="Disease resistance R13L4/SHOC-2-like LRR" evidence="4">
    <location>
        <begin position="566"/>
        <end position="800"/>
    </location>
</feature>
<dbReference type="InterPro" id="IPR002182">
    <property type="entry name" value="NB-ARC"/>
</dbReference>
<organism evidence="5 6">
    <name type="scientific">Eucalyptus grandis</name>
    <name type="common">Flooded gum</name>
    <dbReference type="NCBI Taxonomy" id="71139"/>
    <lineage>
        <taxon>Eukaryota</taxon>
        <taxon>Viridiplantae</taxon>
        <taxon>Streptophyta</taxon>
        <taxon>Embryophyta</taxon>
        <taxon>Tracheophyta</taxon>
        <taxon>Spermatophyta</taxon>
        <taxon>Magnoliopsida</taxon>
        <taxon>eudicotyledons</taxon>
        <taxon>Gunneridae</taxon>
        <taxon>Pentapetalae</taxon>
        <taxon>rosids</taxon>
        <taxon>malvids</taxon>
        <taxon>Myrtales</taxon>
        <taxon>Myrtaceae</taxon>
        <taxon>Myrtoideae</taxon>
        <taxon>Eucalypteae</taxon>
        <taxon>Eucalyptus</taxon>
    </lineage>
</organism>
<dbReference type="InterPro" id="IPR044974">
    <property type="entry name" value="Disease_R_plants"/>
</dbReference>
<keyword evidence="6" id="KW-1185">Reference proteome</keyword>
<keyword evidence="1" id="KW-0677">Repeat</keyword>
<dbReference type="PANTHER" id="PTHR23155">
    <property type="entry name" value="DISEASE RESISTANCE PROTEIN RP"/>
    <property type="match status" value="1"/>
</dbReference>
<dbReference type="Gene3D" id="1.10.10.10">
    <property type="entry name" value="Winged helix-like DNA-binding domain superfamily/Winged helix DNA-binding domain"/>
    <property type="match status" value="1"/>
</dbReference>
<protein>
    <recommendedName>
        <fullName evidence="7">NB-ARC domain-containing protein</fullName>
    </recommendedName>
</protein>
<dbReference type="GO" id="GO:0043531">
    <property type="term" value="F:ADP binding"/>
    <property type="evidence" value="ECO:0007669"/>
    <property type="project" value="InterPro"/>
</dbReference>
<dbReference type="Pfam" id="PF23598">
    <property type="entry name" value="LRR_14"/>
    <property type="match status" value="1"/>
</dbReference>
<name>A0AAD9TCJ6_EUCGR</name>
<sequence length="908" mass="103304">MNILRPENNMKAGSDIVGRKGFVDKLVAQLIHDADGSSRLRVISVLGERPIGKTALVRSVYNRLDINRRFKHRAWVHILAGSGLKDILFDVLRQTTMRELEEVYRHREQHLSEMLKNSLKKKRYLVVLDNLQSVDLMKMLLISFANSRNGSRVIITTRNDNMSLDSGPMHFGHLESCRLSKEEGHEQSKLVAQLKHDADESSELRVISVLGERATGKTALVESVYDLEDVQRHFNRHAWVRVFADSGLEDIMSDVLRQTTMSKLEEVDCQREQHLSEIFQKTFKEQRFLVVLDNLQSVDLMKMLLISFGDSRNGSRVIITTSNEKMSLDSRHIHFSHLKLCRLSEEESHSLLGKSGWTRDPELTKTILDKCDGYPPVIQLLGGLPSTVEVPNYCTLTEIISLSYDSLLTFSRHCLLYLVLFPRESEIPVRRLFNIWLAEKPSSSGDRTEDPLDALVARNMVHVVTRKLDGSAKTCLMPGFLHDFMSEMVMDVGTSEISHNSISTSRRPPRMSPIAVKIYPSATGEQEMMVSTNTSTKPRGARRANMSSLSLHSTKRLSCSPPKLHSILKVRSLQHLYMNEVCLDRSIFYNASSRKSLANLKTLWGLRIERKSAMLSVLGKFTGLRKLGLTCHCMVTSDAAKSVARLTNLQSLRLRSLDIFDHPSPLKLSDMSQQQSLSNLHLIGELELQDLQCLPRNLQILTLSMTQLGEVEMEVLKKLTGLTSLRLLAGSYKCQSMTCADGAFPALRVLKLWKLELLEKWTIEKGALPRLQELEIRDCTRLIHIFGLIHVEGLQEINLTNLEKEVVMTVEGMRLKAVVIVRELAVPPLQDTATLTMRKMTKMVMILISKEFWRTCPKTCWNTCRKILPNCDCALNQLGIGLRLGLICRIHYFHLYIHLILYLQSRVY</sequence>
<dbReference type="SUPFAM" id="SSF52540">
    <property type="entry name" value="P-loop containing nucleoside triphosphate hydrolases"/>
    <property type="match status" value="2"/>
</dbReference>
<accession>A0AAD9TCJ6</accession>
<dbReference type="Gene3D" id="3.80.10.10">
    <property type="entry name" value="Ribonuclease Inhibitor"/>
    <property type="match status" value="1"/>
</dbReference>
<feature type="domain" description="NB-ARC" evidence="3">
    <location>
        <begin position="23"/>
        <end position="185"/>
    </location>
</feature>
<evidence type="ECO:0008006" key="7">
    <source>
        <dbReference type="Google" id="ProtNLM"/>
    </source>
</evidence>
<dbReference type="InterPro" id="IPR032675">
    <property type="entry name" value="LRR_dom_sf"/>
</dbReference>
<comment type="caution">
    <text evidence="5">The sequence shown here is derived from an EMBL/GenBank/DDBJ whole genome shotgun (WGS) entry which is preliminary data.</text>
</comment>
<dbReference type="SUPFAM" id="SSF52058">
    <property type="entry name" value="L domain-like"/>
    <property type="match status" value="1"/>
</dbReference>
<evidence type="ECO:0000259" key="4">
    <source>
        <dbReference type="Pfam" id="PF23598"/>
    </source>
</evidence>
<dbReference type="Proteomes" id="UP000030711">
    <property type="component" value="Unassembled WGS sequence"/>
</dbReference>
<evidence type="ECO:0000313" key="5">
    <source>
        <dbReference type="EMBL" id="KAK2633222.1"/>
    </source>
</evidence>
<dbReference type="GO" id="GO:0006952">
    <property type="term" value="P:defense response"/>
    <property type="evidence" value="ECO:0007669"/>
    <property type="project" value="UniProtKB-KW"/>
</dbReference>
<feature type="domain" description="NB-ARC" evidence="3">
    <location>
        <begin position="189"/>
        <end position="359"/>
    </location>
</feature>
<evidence type="ECO:0000313" key="6">
    <source>
        <dbReference type="Proteomes" id="UP000030711"/>
    </source>
</evidence>
<proteinExistence type="predicted"/>
<dbReference type="GO" id="GO:0051707">
    <property type="term" value="P:response to other organism"/>
    <property type="evidence" value="ECO:0007669"/>
    <property type="project" value="UniProtKB-ARBA"/>
</dbReference>
<evidence type="ECO:0000259" key="3">
    <source>
        <dbReference type="Pfam" id="PF00931"/>
    </source>
</evidence>
<evidence type="ECO:0000256" key="2">
    <source>
        <dbReference type="ARBA" id="ARBA00022821"/>
    </source>
</evidence>
<dbReference type="EMBL" id="MU848262">
    <property type="protein sequence ID" value="KAK2633222.1"/>
    <property type="molecule type" value="Genomic_DNA"/>
</dbReference>
<dbReference type="InterPro" id="IPR027417">
    <property type="entry name" value="P-loop_NTPase"/>
</dbReference>
<dbReference type="PRINTS" id="PR00364">
    <property type="entry name" value="DISEASERSIST"/>
</dbReference>
<keyword evidence="2" id="KW-0611">Plant defense</keyword>
<reference evidence="5 6" key="1">
    <citation type="journal article" date="2014" name="Nature">
        <title>The genome of Eucalyptus grandis.</title>
        <authorList>
            <person name="Myburg A.A."/>
            <person name="Grattapaglia D."/>
            <person name="Tuskan G.A."/>
            <person name="Hellsten U."/>
            <person name="Hayes R.D."/>
            <person name="Grimwood J."/>
            <person name="Jenkins J."/>
            <person name="Lindquist E."/>
            <person name="Tice H."/>
            <person name="Bauer D."/>
            <person name="Goodstein D.M."/>
            <person name="Dubchak I."/>
            <person name="Poliakov A."/>
            <person name="Mizrachi E."/>
            <person name="Kullan A.R."/>
            <person name="Hussey S.G."/>
            <person name="Pinard D."/>
            <person name="van der Merwe K."/>
            <person name="Singh P."/>
            <person name="van Jaarsveld I."/>
            <person name="Silva-Junior O.B."/>
            <person name="Togawa R.C."/>
            <person name="Pappas M.R."/>
            <person name="Faria D.A."/>
            <person name="Sansaloni C.P."/>
            <person name="Petroli C.D."/>
            <person name="Yang X."/>
            <person name="Ranjan P."/>
            <person name="Tschaplinski T.J."/>
            <person name="Ye C.Y."/>
            <person name="Li T."/>
            <person name="Sterck L."/>
            <person name="Vanneste K."/>
            <person name="Murat F."/>
            <person name="Soler M."/>
            <person name="Clemente H.S."/>
            <person name="Saidi N."/>
            <person name="Cassan-Wang H."/>
            <person name="Dunand C."/>
            <person name="Hefer C.A."/>
            <person name="Bornberg-Bauer E."/>
            <person name="Kersting A.R."/>
            <person name="Vining K."/>
            <person name="Amarasinghe V."/>
            <person name="Ranik M."/>
            <person name="Naithani S."/>
            <person name="Elser J."/>
            <person name="Boyd A.E."/>
            <person name="Liston A."/>
            <person name="Spatafora J.W."/>
            <person name="Dharmwardhana P."/>
            <person name="Raja R."/>
            <person name="Sullivan C."/>
            <person name="Romanel E."/>
            <person name="Alves-Ferreira M."/>
            <person name="Kulheim C."/>
            <person name="Foley W."/>
            <person name="Carocha V."/>
            <person name="Paiva J."/>
            <person name="Kudrna D."/>
            <person name="Brommonschenkel S.H."/>
            <person name="Pasquali G."/>
            <person name="Byrne M."/>
            <person name="Rigault P."/>
            <person name="Tibbits J."/>
            <person name="Spokevicius A."/>
            <person name="Jones R.C."/>
            <person name="Steane D.A."/>
            <person name="Vaillancourt R.E."/>
            <person name="Potts B.M."/>
            <person name="Joubert F."/>
            <person name="Barry K."/>
            <person name="Pappas G.J."/>
            <person name="Strauss S.H."/>
            <person name="Jaiswal P."/>
            <person name="Grima-Pettenati J."/>
            <person name="Salse J."/>
            <person name="Van de Peer Y."/>
            <person name="Rokhsar D.S."/>
            <person name="Schmutz J."/>
        </authorList>
    </citation>
    <scope>NUCLEOTIDE SEQUENCE [LARGE SCALE GENOMIC DNA]</scope>
    <source>
        <strain evidence="6">cv. BRASUZ1</strain>
        <tissue evidence="5">Leaf extractions</tissue>
    </source>
</reference>